<dbReference type="EMBL" id="JAAMRR010000215">
    <property type="protein sequence ID" value="NGX94440.1"/>
    <property type="molecule type" value="Genomic_DNA"/>
</dbReference>
<comment type="caution">
    <text evidence="7">The sequence shown here is derived from an EMBL/GenBank/DDBJ whole genome shotgun (WGS) entry which is preliminary data.</text>
</comment>
<evidence type="ECO:0000313" key="8">
    <source>
        <dbReference type="Proteomes" id="UP000480266"/>
    </source>
</evidence>
<dbReference type="PROSITE" id="PS51257">
    <property type="entry name" value="PROKAR_LIPOPROTEIN"/>
    <property type="match status" value="1"/>
</dbReference>
<feature type="transmembrane region" description="Helical" evidence="6">
    <location>
        <begin position="165"/>
        <end position="182"/>
    </location>
</feature>
<proteinExistence type="predicted"/>
<dbReference type="Pfam" id="PF01943">
    <property type="entry name" value="Polysacc_synt"/>
    <property type="match status" value="1"/>
</dbReference>
<accession>A0A7C9RDZ5</accession>
<dbReference type="InterPro" id="IPR002797">
    <property type="entry name" value="Polysacc_synth"/>
</dbReference>
<feature type="transmembrane region" description="Helical" evidence="6">
    <location>
        <begin position="377"/>
        <end position="396"/>
    </location>
</feature>
<keyword evidence="4 6" id="KW-1133">Transmembrane helix</keyword>
<dbReference type="GO" id="GO:0005886">
    <property type="term" value="C:plasma membrane"/>
    <property type="evidence" value="ECO:0007669"/>
    <property type="project" value="UniProtKB-SubCell"/>
</dbReference>
<gene>
    <name evidence="7" type="ORF">G4V63_04160</name>
</gene>
<evidence type="ECO:0000256" key="3">
    <source>
        <dbReference type="ARBA" id="ARBA00022692"/>
    </source>
</evidence>
<protein>
    <submittedName>
        <fullName evidence="7">Oligosaccharide flippase family protein</fullName>
    </submittedName>
</protein>
<feature type="transmembrane region" description="Helical" evidence="6">
    <location>
        <begin position="343"/>
        <end position="365"/>
    </location>
</feature>
<evidence type="ECO:0000256" key="2">
    <source>
        <dbReference type="ARBA" id="ARBA00022475"/>
    </source>
</evidence>
<evidence type="ECO:0000256" key="1">
    <source>
        <dbReference type="ARBA" id="ARBA00004651"/>
    </source>
</evidence>
<keyword evidence="5 6" id="KW-0472">Membrane</keyword>
<dbReference type="AlphaFoldDB" id="A0A7C9RDZ5"/>
<evidence type="ECO:0000256" key="4">
    <source>
        <dbReference type="ARBA" id="ARBA00022989"/>
    </source>
</evidence>
<keyword evidence="3 6" id="KW-0812">Transmembrane</keyword>
<keyword evidence="8" id="KW-1185">Reference proteome</keyword>
<feature type="transmembrane region" description="Helical" evidence="6">
    <location>
        <begin position="21"/>
        <end position="44"/>
    </location>
</feature>
<feature type="transmembrane region" description="Helical" evidence="6">
    <location>
        <begin position="98"/>
        <end position="117"/>
    </location>
</feature>
<dbReference type="PANTHER" id="PTHR30250:SF11">
    <property type="entry name" value="O-ANTIGEN TRANSPORTER-RELATED"/>
    <property type="match status" value="1"/>
</dbReference>
<feature type="transmembrane region" description="Helical" evidence="6">
    <location>
        <begin position="402"/>
        <end position="424"/>
    </location>
</feature>
<feature type="transmembrane region" description="Helical" evidence="6">
    <location>
        <begin position="311"/>
        <end position="337"/>
    </location>
</feature>
<sequence length="456" mass="48527">MFDKVLGSGSVRRVTLGGITALGVYTAGAGLTACSQLLIARIVGAETFGVYSYVLAWVTVLAYFSALGFDIALLRFVSAYRASQAWGLLRGVIRYSERRMAIAGALVVALGAIAVVISTNEISPELRNTFLAGFVLVPVWALLWIRSSIVRAFGGVLSAVVPDRMVRDGTLIFIVVLLSWGLKWHLDAPLVMIATLASTTAALVMASLAVRRLHPSETDGVAPDYDIPVWRKTVLPLMAIAAAEAMLNRSGVLVLGWIGSNKDAGIYAVVFSISFLVALPRTAANTLLAPTISDLFVRNQVHSLQILTARIALWTLCGAAVSALALSIVAAPLLAWFGRGYEAGVPALHILLVGQVIAASCGSQLSIMTMTGHERGAALLLILSALFNILLSAVFIRPLGLIGAAVSTTVALVAWNITMAIFIWHQLRLLPGPIFMTQSVFRVKTTLRTPGRSPTV</sequence>
<evidence type="ECO:0000256" key="6">
    <source>
        <dbReference type="SAM" id="Phobius"/>
    </source>
</evidence>
<feature type="transmembrane region" description="Helical" evidence="6">
    <location>
        <begin position="188"/>
        <end position="210"/>
    </location>
</feature>
<evidence type="ECO:0000313" key="7">
    <source>
        <dbReference type="EMBL" id="NGX94440.1"/>
    </source>
</evidence>
<organism evidence="7 8">
    <name type="scientific">Candidatus Afipia apatlaquensis</name>
    <dbReference type="NCBI Taxonomy" id="2712852"/>
    <lineage>
        <taxon>Bacteria</taxon>
        <taxon>Pseudomonadati</taxon>
        <taxon>Pseudomonadota</taxon>
        <taxon>Alphaproteobacteria</taxon>
        <taxon>Hyphomicrobiales</taxon>
        <taxon>Nitrobacteraceae</taxon>
        <taxon>Afipia</taxon>
    </lineage>
</organism>
<reference evidence="7" key="1">
    <citation type="submission" date="2020-02" db="EMBL/GenBank/DDBJ databases">
        <title>Draft genome sequence of Candidatus Afipia apatlaquensis IBT-C3, a potential strain for decolorization of textile dyes.</title>
        <authorList>
            <person name="Sanchez-Reyes A."/>
            <person name="Breton-Deval L."/>
            <person name="Mangelson H."/>
            <person name="Sanchez-Flores A."/>
        </authorList>
    </citation>
    <scope>NUCLEOTIDE SEQUENCE [LARGE SCALE GENOMIC DNA]</scope>
    <source>
        <strain evidence="7">IBT-C3</strain>
    </source>
</reference>
<name>A0A7C9RDZ5_9BRAD</name>
<dbReference type="Proteomes" id="UP000480266">
    <property type="component" value="Unassembled WGS sequence"/>
</dbReference>
<dbReference type="PANTHER" id="PTHR30250">
    <property type="entry name" value="PST FAMILY PREDICTED COLANIC ACID TRANSPORTER"/>
    <property type="match status" value="1"/>
</dbReference>
<dbReference type="InterPro" id="IPR050833">
    <property type="entry name" value="Poly_Biosynth_Transport"/>
</dbReference>
<comment type="subcellular location">
    <subcellularLocation>
        <location evidence="1">Cell membrane</location>
        <topology evidence="1">Multi-pass membrane protein</topology>
    </subcellularLocation>
</comment>
<feature type="transmembrane region" description="Helical" evidence="6">
    <location>
        <begin position="129"/>
        <end position="145"/>
    </location>
</feature>
<keyword evidence="2" id="KW-1003">Cell membrane</keyword>
<feature type="transmembrane region" description="Helical" evidence="6">
    <location>
        <begin position="50"/>
        <end position="77"/>
    </location>
</feature>
<evidence type="ECO:0000256" key="5">
    <source>
        <dbReference type="ARBA" id="ARBA00023136"/>
    </source>
</evidence>